<reference evidence="1" key="1">
    <citation type="submission" date="2014-09" db="EMBL/GenBank/DDBJ databases">
        <authorList>
            <person name="Magalhaes I.L.F."/>
            <person name="Oliveira U."/>
            <person name="Santos F.R."/>
            <person name="Vidigal T.H.D.A."/>
            <person name="Brescovit A.D."/>
            <person name="Santos A.J."/>
        </authorList>
    </citation>
    <scope>NUCLEOTIDE SEQUENCE</scope>
    <source>
        <tissue evidence="1">Shoot tissue taken approximately 20 cm above the soil surface</tissue>
    </source>
</reference>
<accession>A0A0A9GGY2</accession>
<dbReference type="EMBL" id="GBRH01173536">
    <property type="protein sequence ID" value="JAE24360.1"/>
    <property type="molecule type" value="Transcribed_RNA"/>
</dbReference>
<reference evidence="1" key="2">
    <citation type="journal article" date="2015" name="Data Brief">
        <title>Shoot transcriptome of the giant reed, Arundo donax.</title>
        <authorList>
            <person name="Barrero R.A."/>
            <person name="Guerrero F.D."/>
            <person name="Moolhuijzen P."/>
            <person name="Goolsby J.A."/>
            <person name="Tidwell J."/>
            <person name="Bellgard S.E."/>
            <person name="Bellgard M.I."/>
        </authorList>
    </citation>
    <scope>NUCLEOTIDE SEQUENCE</scope>
    <source>
        <tissue evidence="1">Shoot tissue taken approximately 20 cm above the soil surface</tissue>
    </source>
</reference>
<evidence type="ECO:0000313" key="1">
    <source>
        <dbReference type="EMBL" id="JAE24360.1"/>
    </source>
</evidence>
<dbReference type="AlphaFoldDB" id="A0A0A9GGY2"/>
<name>A0A0A9GGY2_ARUDO</name>
<sequence>MEAMSLGDLQCQNSGLQGQILQ</sequence>
<organism evidence="1">
    <name type="scientific">Arundo donax</name>
    <name type="common">Giant reed</name>
    <name type="synonym">Donax arundinaceus</name>
    <dbReference type="NCBI Taxonomy" id="35708"/>
    <lineage>
        <taxon>Eukaryota</taxon>
        <taxon>Viridiplantae</taxon>
        <taxon>Streptophyta</taxon>
        <taxon>Embryophyta</taxon>
        <taxon>Tracheophyta</taxon>
        <taxon>Spermatophyta</taxon>
        <taxon>Magnoliopsida</taxon>
        <taxon>Liliopsida</taxon>
        <taxon>Poales</taxon>
        <taxon>Poaceae</taxon>
        <taxon>PACMAD clade</taxon>
        <taxon>Arundinoideae</taxon>
        <taxon>Arundineae</taxon>
        <taxon>Arundo</taxon>
    </lineage>
</organism>
<proteinExistence type="predicted"/>
<protein>
    <submittedName>
        <fullName evidence="1">Uncharacterized protein</fullName>
    </submittedName>
</protein>